<name>A0A1H5RSG4_9VIBR</name>
<keyword evidence="1 2" id="KW-0238">DNA-binding</keyword>
<accession>A0A1H5RSG4</accession>
<protein>
    <submittedName>
        <fullName evidence="4">Transcriptional regulator, TetR family</fullName>
    </submittedName>
</protein>
<dbReference type="Pfam" id="PF00440">
    <property type="entry name" value="TetR_N"/>
    <property type="match status" value="1"/>
</dbReference>
<dbReference type="Proteomes" id="UP000236721">
    <property type="component" value="Unassembled WGS sequence"/>
</dbReference>
<dbReference type="PANTHER" id="PTHR43479">
    <property type="entry name" value="ACREF/ENVCD OPERON REPRESSOR-RELATED"/>
    <property type="match status" value="1"/>
</dbReference>
<feature type="domain" description="HTH tetR-type" evidence="3">
    <location>
        <begin position="8"/>
        <end position="68"/>
    </location>
</feature>
<feature type="DNA-binding region" description="H-T-H motif" evidence="2">
    <location>
        <begin position="31"/>
        <end position="50"/>
    </location>
</feature>
<reference evidence="5" key="1">
    <citation type="submission" date="2016-10" db="EMBL/GenBank/DDBJ databases">
        <authorList>
            <person name="Varghese N."/>
            <person name="Submissions S."/>
        </authorList>
    </citation>
    <scope>NUCLEOTIDE SEQUENCE [LARGE SCALE GENOMIC DNA]</scope>
    <source>
        <strain evidence="5">CGMCC 1.7062</strain>
    </source>
</reference>
<gene>
    <name evidence="4" type="ORF">SAMN04488244_101100</name>
</gene>
<dbReference type="EMBL" id="FNVG01000001">
    <property type="protein sequence ID" value="SEF41263.1"/>
    <property type="molecule type" value="Genomic_DNA"/>
</dbReference>
<dbReference type="PROSITE" id="PS50977">
    <property type="entry name" value="HTH_TETR_2"/>
    <property type="match status" value="1"/>
</dbReference>
<dbReference type="OrthoDB" id="4541465at2"/>
<evidence type="ECO:0000256" key="1">
    <source>
        <dbReference type="ARBA" id="ARBA00023125"/>
    </source>
</evidence>
<evidence type="ECO:0000313" key="4">
    <source>
        <dbReference type="EMBL" id="SEF41263.1"/>
    </source>
</evidence>
<dbReference type="InterPro" id="IPR050624">
    <property type="entry name" value="HTH-type_Tx_Regulator"/>
</dbReference>
<dbReference type="PANTHER" id="PTHR43479:SF11">
    <property type="entry name" value="ACREF_ENVCD OPERON REPRESSOR-RELATED"/>
    <property type="match status" value="1"/>
</dbReference>
<dbReference type="InterPro" id="IPR009057">
    <property type="entry name" value="Homeodomain-like_sf"/>
</dbReference>
<keyword evidence="5" id="KW-1185">Reference proteome</keyword>
<dbReference type="SUPFAM" id="SSF46689">
    <property type="entry name" value="Homeodomain-like"/>
    <property type="match status" value="1"/>
</dbReference>
<dbReference type="InterPro" id="IPR001647">
    <property type="entry name" value="HTH_TetR"/>
</dbReference>
<dbReference type="AlphaFoldDB" id="A0A1H5RSG4"/>
<dbReference type="RefSeq" id="WP_103878357.1">
    <property type="nucleotide sequence ID" value="NZ_FNVG01000001.1"/>
</dbReference>
<organism evidence="4 5">
    <name type="scientific">Vibrio hangzhouensis</name>
    <dbReference type="NCBI Taxonomy" id="462991"/>
    <lineage>
        <taxon>Bacteria</taxon>
        <taxon>Pseudomonadati</taxon>
        <taxon>Pseudomonadota</taxon>
        <taxon>Gammaproteobacteria</taxon>
        <taxon>Vibrionales</taxon>
        <taxon>Vibrionaceae</taxon>
        <taxon>Vibrio</taxon>
    </lineage>
</organism>
<dbReference type="PRINTS" id="PR00455">
    <property type="entry name" value="HTHTETR"/>
</dbReference>
<evidence type="ECO:0000256" key="2">
    <source>
        <dbReference type="PROSITE-ProRule" id="PRU00335"/>
    </source>
</evidence>
<evidence type="ECO:0000259" key="3">
    <source>
        <dbReference type="PROSITE" id="PS50977"/>
    </source>
</evidence>
<dbReference type="GO" id="GO:0003677">
    <property type="term" value="F:DNA binding"/>
    <property type="evidence" value="ECO:0007669"/>
    <property type="project" value="UniProtKB-UniRule"/>
</dbReference>
<dbReference type="Gene3D" id="1.10.357.10">
    <property type="entry name" value="Tetracycline Repressor, domain 2"/>
    <property type="match status" value="1"/>
</dbReference>
<proteinExistence type="predicted"/>
<evidence type="ECO:0000313" key="5">
    <source>
        <dbReference type="Proteomes" id="UP000236721"/>
    </source>
</evidence>
<sequence>MPKFVDHEVMRRKIASDATKIFLEHGYKNLSMRQLCDKLGMSKSNVYYYYKSKDDLFKASTDIAVNFDNSSLLSSRPTSNEANLDEKLENFVTIFNLLSPSFFQEIKLVYDYIDVIGTQSVSEDPAMLVANEKYLSMLSEYVSEKHCLTLFTIMLGLLSTQILRGIQLDRDFIIEQVKKLVDL</sequence>